<proteinExistence type="predicted"/>
<gene>
    <name evidence="1" type="ORF">niasHT_021728</name>
</gene>
<comment type="caution">
    <text evidence="1">The sequence shown here is derived from an EMBL/GenBank/DDBJ whole genome shotgun (WGS) entry which is preliminary data.</text>
</comment>
<dbReference type="AlphaFoldDB" id="A0ABD2KSQ2"/>
<accession>A0ABD2KSQ2</accession>
<organism evidence="1 2">
    <name type="scientific">Heterodera trifolii</name>
    <dbReference type="NCBI Taxonomy" id="157864"/>
    <lineage>
        <taxon>Eukaryota</taxon>
        <taxon>Metazoa</taxon>
        <taxon>Ecdysozoa</taxon>
        <taxon>Nematoda</taxon>
        <taxon>Chromadorea</taxon>
        <taxon>Rhabditida</taxon>
        <taxon>Tylenchina</taxon>
        <taxon>Tylenchomorpha</taxon>
        <taxon>Tylenchoidea</taxon>
        <taxon>Heteroderidae</taxon>
        <taxon>Heteroderinae</taxon>
        <taxon>Heterodera</taxon>
    </lineage>
</organism>
<dbReference type="EMBL" id="JBICBT010000681">
    <property type="protein sequence ID" value="KAL3105625.1"/>
    <property type="molecule type" value="Genomic_DNA"/>
</dbReference>
<sequence length="152" mass="17574">MQFSASCSLLLFGLVTAMTLYFVMNIAVGKRSAALKEDEEVEDVLLLPPAKRLQQPTEIALTEERKKRYGMDKGGEYVTVEEEAWLSDAYGRRYGGTNAKRGMDSHNANAEIMELPEEPKNLPRPRRLLFIKERKQNLNEMRARIAWRHFWV</sequence>
<evidence type="ECO:0000313" key="2">
    <source>
        <dbReference type="Proteomes" id="UP001620626"/>
    </source>
</evidence>
<keyword evidence="2" id="KW-1185">Reference proteome</keyword>
<reference evidence="1 2" key="1">
    <citation type="submission" date="2024-10" db="EMBL/GenBank/DDBJ databases">
        <authorList>
            <person name="Kim D."/>
        </authorList>
    </citation>
    <scope>NUCLEOTIDE SEQUENCE [LARGE SCALE GENOMIC DNA]</scope>
    <source>
        <strain evidence="1">BH-2024</strain>
    </source>
</reference>
<evidence type="ECO:0000313" key="1">
    <source>
        <dbReference type="EMBL" id="KAL3105625.1"/>
    </source>
</evidence>
<dbReference type="Proteomes" id="UP001620626">
    <property type="component" value="Unassembled WGS sequence"/>
</dbReference>
<name>A0ABD2KSQ2_9BILA</name>
<protein>
    <submittedName>
        <fullName evidence="1">Uncharacterized protein</fullName>
    </submittedName>
</protein>